<keyword evidence="2" id="KW-0472">Membrane</keyword>
<accession>A0A3S0AMW2</accession>
<comment type="caution">
    <text evidence="3">The sequence shown here is derived from an EMBL/GenBank/DDBJ whole genome shotgun (WGS) entry which is preliminary data.</text>
</comment>
<feature type="coiled-coil region" evidence="1">
    <location>
        <begin position="53"/>
        <end position="80"/>
    </location>
</feature>
<dbReference type="EMBL" id="RXHU01000057">
    <property type="protein sequence ID" value="RTE08063.1"/>
    <property type="molecule type" value="Genomic_DNA"/>
</dbReference>
<dbReference type="AlphaFoldDB" id="A0A3S0AMW2"/>
<evidence type="ECO:0000313" key="3">
    <source>
        <dbReference type="EMBL" id="RTE08063.1"/>
    </source>
</evidence>
<keyword evidence="2" id="KW-0812">Transmembrane</keyword>
<dbReference type="Pfam" id="PF04977">
    <property type="entry name" value="DivIC"/>
    <property type="match status" value="1"/>
</dbReference>
<protein>
    <submittedName>
        <fullName evidence="3">Septum formation initiator family protein</fullName>
    </submittedName>
</protein>
<keyword evidence="4" id="KW-1185">Reference proteome</keyword>
<reference evidence="3 4" key="1">
    <citation type="submission" date="2018-12" db="EMBL/GenBank/DDBJ databases">
        <title>Bacillus ochoae sp. nov., Paenibacillus whitsoniae sp. nov., Paenibacillus spiritus sp. nov. Isolated from the Mars Exploration Rover during spacecraft assembly.</title>
        <authorList>
            <person name="Seuylemezian A."/>
            <person name="Vaishampayan P."/>
        </authorList>
    </citation>
    <scope>NUCLEOTIDE SEQUENCE [LARGE SCALE GENOMIC DNA]</scope>
    <source>
        <strain evidence="3 4">MER 54</strain>
    </source>
</reference>
<name>A0A3S0AMW2_9BACL</name>
<keyword evidence="2" id="KW-1133">Transmembrane helix</keyword>
<dbReference type="RefSeq" id="WP_126142845.1">
    <property type="nucleotide sequence ID" value="NZ_RXHU01000057.1"/>
</dbReference>
<dbReference type="InterPro" id="IPR007060">
    <property type="entry name" value="FtsL/DivIC"/>
</dbReference>
<dbReference type="OrthoDB" id="2382043at2"/>
<keyword evidence="1" id="KW-0175">Coiled coil</keyword>
<feature type="transmembrane region" description="Helical" evidence="2">
    <location>
        <begin position="21"/>
        <end position="40"/>
    </location>
</feature>
<proteinExistence type="predicted"/>
<dbReference type="Proteomes" id="UP000276128">
    <property type="component" value="Unassembled WGS sequence"/>
</dbReference>
<evidence type="ECO:0000256" key="1">
    <source>
        <dbReference type="SAM" id="Coils"/>
    </source>
</evidence>
<evidence type="ECO:0000313" key="4">
    <source>
        <dbReference type="Proteomes" id="UP000276128"/>
    </source>
</evidence>
<dbReference type="PANTHER" id="PTHR40027:SF1">
    <property type="entry name" value="CELL DIVISION PROTEIN DIVIC"/>
    <property type="match status" value="1"/>
</dbReference>
<dbReference type="GO" id="GO:0051301">
    <property type="term" value="P:cell division"/>
    <property type="evidence" value="ECO:0007669"/>
    <property type="project" value="InterPro"/>
</dbReference>
<gene>
    <name evidence="3" type="ORF">EJQ19_19135</name>
</gene>
<dbReference type="PANTHER" id="PTHR40027">
    <property type="entry name" value="CELL DIVISION PROTEIN DIVIC"/>
    <property type="match status" value="1"/>
</dbReference>
<evidence type="ECO:0000256" key="2">
    <source>
        <dbReference type="SAM" id="Phobius"/>
    </source>
</evidence>
<organism evidence="3 4">
    <name type="scientific">Paenibacillus whitsoniae</name>
    <dbReference type="NCBI Taxonomy" id="2496558"/>
    <lineage>
        <taxon>Bacteria</taxon>
        <taxon>Bacillati</taxon>
        <taxon>Bacillota</taxon>
        <taxon>Bacilli</taxon>
        <taxon>Bacillales</taxon>
        <taxon>Paenibacillaceae</taxon>
        <taxon>Paenibacillus</taxon>
    </lineage>
</organism>
<dbReference type="InterPro" id="IPR039076">
    <property type="entry name" value="DivIC"/>
</dbReference>
<sequence>MPAQAAVTASRAQRTGSKRRLRILMIFVLCFLCWGINNIWGQFAKLHDRKAVVADMQRQLTEAKRVNETTTKEIARLHNDEYLDQIIRRDFHYSKTGETPLSASKSQ</sequence>